<dbReference type="PRINTS" id="PR00079">
    <property type="entry name" value="G6PDHDRGNASE"/>
</dbReference>
<gene>
    <name evidence="7" type="primary">zwf</name>
    <name evidence="10" type="ORF">EL17_10575</name>
</gene>
<comment type="catalytic activity">
    <reaction evidence="7">
        <text>D-glucose 6-phosphate + NADP(+) = 6-phospho-D-glucono-1,5-lactone + NADPH + H(+)</text>
        <dbReference type="Rhea" id="RHEA:15841"/>
        <dbReference type="ChEBI" id="CHEBI:15378"/>
        <dbReference type="ChEBI" id="CHEBI:57783"/>
        <dbReference type="ChEBI" id="CHEBI:57955"/>
        <dbReference type="ChEBI" id="CHEBI:58349"/>
        <dbReference type="ChEBI" id="CHEBI:61548"/>
        <dbReference type="EC" id="1.1.1.49"/>
    </reaction>
</comment>
<evidence type="ECO:0000256" key="1">
    <source>
        <dbReference type="ARBA" id="ARBA00004937"/>
    </source>
</evidence>
<protein>
    <recommendedName>
        <fullName evidence="7">Glucose-6-phosphate 1-dehydrogenase</fullName>
        <shortName evidence="7">G6PD</shortName>
        <ecNumber evidence="7">1.1.1.49</ecNumber>
    </recommendedName>
</protein>
<dbReference type="Gene3D" id="3.40.50.720">
    <property type="entry name" value="NAD(P)-binding Rossmann-like Domain"/>
    <property type="match status" value="1"/>
</dbReference>
<dbReference type="Proteomes" id="UP000027821">
    <property type="component" value="Unassembled WGS sequence"/>
</dbReference>
<dbReference type="SUPFAM" id="SSF51735">
    <property type="entry name" value="NAD(P)-binding Rossmann-fold domains"/>
    <property type="match status" value="1"/>
</dbReference>
<comment type="caution">
    <text evidence="10">The sequence shown here is derived from an EMBL/GenBank/DDBJ whole genome shotgun (WGS) entry which is preliminary data.</text>
</comment>
<dbReference type="GO" id="GO:0006006">
    <property type="term" value="P:glucose metabolic process"/>
    <property type="evidence" value="ECO:0007669"/>
    <property type="project" value="UniProtKB-KW"/>
</dbReference>
<evidence type="ECO:0000256" key="4">
    <source>
        <dbReference type="ARBA" id="ARBA00022857"/>
    </source>
</evidence>
<reference evidence="10 11" key="1">
    <citation type="submission" date="2014-04" db="EMBL/GenBank/DDBJ databases">
        <title>Characterization and application of a salt tolerant electro-active bacterium.</title>
        <authorList>
            <person name="Yang L."/>
            <person name="Wei S."/>
            <person name="Tay Q.X.M."/>
        </authorList>
    </citation>
    <scope>NUCLEOTIDE SEQUENCE [LARGE SCALE GENOMIC DNA]</scope>
    <source>
        <strain evidence="10 11">LY1</strain>
    </source>
</reference>
<dbReference type="UniPathway" id="UPA00115">
    <property type="reaction ID" value="UER00408"/>
</dbReference>
<dbReference type="Gene3D" id="3.30.360.10">
    <property type="entry name" value="Dihydrodipicolinate Reductase, domain 2"/>
    <property type="match status" value="1"/>
</dbReference>
<feature type="binding site" evidence="7">
    <location>
        <position position="52"/>
    </location>
    <ligand>
        <name>NADP(+)</name>
        <dbReference type="ChEBI" id="CHEBI:58349"/>
    </ligand>
</feature>
<comment type="pathway">
    <text evidence="1 7">Carbohydrate degradation; pentose phosphate pathway; D-ribulose 5-phosphate from D-glucose 6-phosphate (oxidative stage): step 1/3.</text>
</comment>
<evidence type="ECO:0000313" key="11">
    <source>
        <dbReference type="Proteomes" id="UP000027821"/>
    </source>
</evidence>
<evidence type="ECO:0000256" key="2">
    <source>
        <dbReference type="ARBA" id="ARBA00009975"/>
    </source>
</evidence>
<feature type="binding site" evidence="7">
    <location>
        <position position="158"/>
    </location>
    <ligand>
        <name>NADP(+)</name>
        <dbReference type="ChEBI" id="CHEBI:58349"/>
    </ligand>
</feature>
<accession>A0A074KVB6</accession>
<comment type="caution">
    <text evidence="7">Lacks conserved residue(s) required for the propagation of feature annotation.</text>
</comment>
<dbReference type="STRING" id="1048983.EL17_10575"/>
<feature type="active site" description="Proton acceptor" evidence="7">
    <location>
        <position position="250"/>
    </location>
</feature>
<feature type="binding site" evidence="7">
    <location>
        <position position="188"/>
    </location>
    <ligand>
        <name>substrate</name>
    </ligand>
</feature>
<sequence length="506" mass="58361">MKLKTEKKNESTVIIVFGGTGDLAKRKLIPAFYNLYLDGWMPDNLAIYGLGRTALNDESYRENLFHSLTEFSRSGKPEPEKWEHFKKFLHYLPSNIDDAQSYQELYSEIEHQEKAWGQRANRLFYLSVAPKFIETACRNLSTHGLAEDIKKDRIIIEKPFGYDKDSAIALNNMLSEVFSEKQVYRIDHYLGKETVQNILAFRFANTLFEPLWNRNYIEYIQITVAEDVGVGDRGGYYDGSGALRDMIQNHLLQILCMIAMEPPVTFEAEEIRNRKVDVLKAIRRIPVEDVHHYAVRGQYAAGWIKGKEVKGYRDEGETDKNSSTETYAAIKFYLDNWRWQDVPFYLRTGKRMLEKTSSITIQFRPIPHTTFPTSHADGIAPNRLTINIQPQMDIKLRFMTKKPGLEMNLSASEMIFNYDSCSTQTPEAYETLLLDAMLGDTTLFMRADQVEEAWDVLASIQQVWQQGGDDFPNYVAGSWGPEKAEALIAREGHFWAMDIKKNDKKP</sequence>
<dbReference type="EC" id="1.1.1.49" evidence="7"/>
<dbReference type="InterPro" id="IPR019796">
    <property type="entry name" value="G6P_DH_AS"/>
</dbReference>
<keyword evidence="6 7" id="KW-0119">Carbohydrate metabolism</keyword>
<dbReference type="PANTHER" id="PTHR23429">
    <property type="entry name" value="GLUCOSE-6-PHOSPHATE 1-DEHYDROGENASE G6PD"/>
    <property type="match status" value="1"/>
</dbReference>
<feature type="binding site" evidence="7">
    <location>
        <position position="350"/>
    </location>
    <ligand>
        <name>substrate</name>
    </ligand>
</feature>
<feature type="binding site" evidence="7">
    <location>
        <begin position="18"/>
        <end position="25"/>
    </location>
    <ligand>
        <name>NADP(+)</name>
        <dbReference type="ChEBI" id="CHEBI:58349"/>
    </ligand>
</feature>
<dbReference type="InterPro" id="IPR022674">
    <property type="entry name" value="G6P_DH_NAD-bd"/>
</dbReference>
<dbReference type="InterPro" id="IPR036291">
    <property type="entry name" value="NAD(P)-bd_dom_sf"/>
</dbReference>
<dbReference type="Pfam" id="PF00479">
    <property type="entry name" value="G6PD_N"/>
    <property type="match status" value="1"/>
</dbReference>
<dbReference type="GO" id="GO:0004345">
    <property type="term" value="F:glucose-6-phosphate dehydrogenase activity"/>
    <property type="evidence" value="ECO:0007669"/>
    <property type="project" value="UniProtKB-UniRule"/>
</dbReference>
<dbReference type="InterPro" id="IPR001282">
    <property type="entry name" value="G6P_DH"/>
</dbReference>
<dbReference type="PROSITE" id="PS00069">
    <property type="entry name" value="G6P_DEHYDROGENASE"/>
    <property type="match status" value="1"/>
</dbReference>
<evidence type="ECO:0000256" key="5">
    <source>
        <dbReference type="ARBA" id="ARBA00023002"/>
    </source>
</evidence>
<feature type="domain" description="Glucose-6-phosphate dehydrogenase C-terminal" evidence="9">
    <location>
        <begin position="199"/>
        <end position="495"/>
    </location>
</feature>
<comment type="function">
    <text evidence="7">Catalyzes the oxidation of glucose 6-phosphate to 6-phosphogluconolactone.</text>
</comment>
<keyword evidence="4 7" id="KW-0521">NADP</keyword>
<feature type="binding site" evidence="7">
    <location>
        <position position="226"/>
    </location>
    <ligand>
        <name>substrate</name>
    </ligand>
</feature>
<dbReference type="InterPro" id="IPR022675">
    <property type="entry name" value="G6P_DH_C"/>
</dbReference>
<organism evidence="10 11">
    <name type="scientific">Anditalea andensis</name>
    <dbReference type="NCBI Taxonomy" id="1048983"/>
    <lineage>
        <taxon>Bacteria</taxon>
        <taxon>Pseudomonadati</taxon>
        <taxon>Bacteroidota</taxon>
        <taxon>Cytophagia</taxon>
        <taxon>Cytophagales</taxon>
        <taxon>Cytophagaceae</taxon>
        <taxon>Anditalea</taxon>
    </lineage>
</organism>
<comment type="similarity">
    <text evidence="2 7">Belongs to the glucose-6-phosphate dehydrogenase family.</text>
</comment>
<feature type="domain" description="Glucose-6-phosphate dehydrogenase NAD-binding" evidence="8">
    <location>
        <begin position="15"/>
        <end position="197"/>
    </location>
</feature>
<dbReference type="GO" id="GO:0050661">
    <property type="term" value="F:NADP binding"/>
    <property type="evidence" value="ECO:0007669"/>
    <property type="project" value="UniProtKB-UniRule"/>
</dbReference>
<evidence type="ECO:0000256" key="6">
    <source>
        <dbReference type="ARBA" id="ARBA00023277"/>
    </source>
</evidence>
<evidence type="ECO:0000259" key="9">
    <source>
        <dbReference type="Pfam" id="PF02781"/>
    </source>
</evidence>
<feature type="binding site" evidence="7">
    <location>
        <position position="192"/>
    </location>
    <ligand>
        <name>substrate</name>
    </ligand>
</feature>
<dbReference type="NCBIfam" id="TIGR00871">
    <property type="entry name" value="zwf"/>
    <property type="match status" value="1"/>
</dbReference>
<dbReference type="EMBL" id="JMIH01000018">
    <property type="protein sequence ID" value="KEO73926.1"/>
    <property type="molecule type" value="Genomic_DNA"/>
</dbReference>
<dbReference type="PANTHER" id="PTHR23429:SF0">
    <property type="entry name" value="GLUCOSE-6-PHOSPHATE 1-DEHYDROGENASE"/>
    <property type="match status" value="1"/>
</dbReference>
<keyword evidence="5 7" id="KW-0560">Oxidoreductase</keyword>
<proteinExistence type="inferred from homology"/>
<dbReference type="GO" id="GO:0009051">
    <property type="term" value="P:pentose-phosphate shunt, oxidative branch"/>
    <property type="evidence" value="ECO:0007669"/>
    <property type="project" value="TreeGrafter"/>
</dbReference>
<dbReference type="eggNOG" id="COG0364">
    <property type="taxonomic scope" value="Bacteria"/>
</dbReference>
<evidence type="ECO:0000256" key="3">
    <source>
        <dbReference type="ARBA" id="ARBA00022526"/>
    </source>
</evidence>
<dbReference type="OrthoDB" id="9802739at2"/>
<dbReference type="SUPFAM" id="SSF55347">
    <property type="entry name" value="Glyceraldehyde-3-phosphate dehydrogenase-like, C-terminal domain"/>
    <property type="match status" value="1"/>
</dbReference>
<evidence type="ECO:0000313" key="10">
    <source>
        <dbReference type="EMBL" id="KEO73926.1"/>
    </source>
</evidence>
<dbReference type="PIRSF" id="PIRSF000110">
    <property type="entry name" value="G6PD"/>
    <property type="match status" value="1"/>
</dbReference>
<feature type="binding site" evidence="7">
    <location>
        <position position="245"/>
    </location>
    <ligand>
        <name>substrate</name>
    </ligand>
</feature>
<keyword evidence="3 7" id="KW-0313">Glucose metabolism</keyword>
<evidence type="ECO:0000256" key="7">
    <source>
        <dbReference type="HAMAP-Rule" id="MF_00966"/>
    </source>
</evidence>
<dbReference type="RefSeq" id="WP_035074014.1">
    <property type="nucleotide sequence ID" value="NZ_JMIH01000018.1"/>
</dbReference>
<feature type="binding site" evidence="7">
    <location>
        <position position="355"/>
    </location>
    <ligand>
        <name>substrate</name>
    </ligand>
</feature>
<dbReference type="HAMAP" id="MF_00966">
    <property type="entry name" value="G6PD"/>
    <property type="match status" value="1"/>
</dbReference>
<evidence type="ECO:0000259" key="8">
    <source>
        <dbReference type="Pfam" id="PF00479"/>
    </source>
</evidence>
<dbReference type="AlphaFoldDB" id="A0A074KVB6"/>
<name>A0A074KVB6_9BACT</name>
<dbReference type="GO" id="GO:0005829">
    <property type="term" value="C:cytosol"/>
    <property type="evidence" value="ECO:0007669"/>
    <property type="project" value="TreeGrafter"/>
</dbReference>
<dbReference type="Pfam" id="PF02781">
    <property type="entry name" value="G6PD_C"/>
    <property type="match status" value="1"/>
</dbReference>
<keyword evidence="11" id="KW-1185">Reference proteome</keyword>